<dbReference type="Gene3D" id="3.40.50.720">
    <property type="entry name" value="NAD(P)-binding Rossmann-like Domain"/>
    <property type="match status" value="1"/>
</dbReference>
<sequence>MQATLGGKTVLITGSSRGIGAELARQAAAAGASVLLVARDDTALAQVSRQIRDAGGHAHPYVCDLSDFAALDALVAQILAEHGGVDVLIHNAARSIRRPIARSLDRFHDFERTMQLNYFAPVRLSLGLLPSLRERAGCIGLVLSMGVLIPGPYFAAYLASKAALDVFGDSLAAEFHHEGVHVCSVYLPLVRTEMMAPTKDYANRNDVLSVEQAATLTLRGVVERRRRVITRRGAHLGAWNRIGPMLTTRMLSFLYATFPPSDTPSQHPKIHALFTKYVGGSPL</sequence>
<evidence type="ECO:0000256" key="2">
    <source>
        <dbReference type="ARBA" id="ARBA00023002"/>
    </source>
</evidence>
<dbReference type="SMART" id="SM00822">
    <property type="entry name" value="PKS_KR"/>
    <property type="match status" value="1"/>
</dbReference>
<dbReference type="InterPro" id="IPR002347">
    <property type="entry name" value="SDR_fam"/>
</dbReference>
<dbReference type="EMBL" id="PVNL01000063">
    <property type="protein sequence ID" value="PRQ06938.1"/>
    <property type="molecule type" value="Genomic_DNA"/>
</dbReference>
<accession>A0A2S9YPD3</accession>
<gene>
    <name evidence="4" type="primary">acr1_4</name>
    <name evidence="4" type="ORF">ENSA7_33620</name>
</gene>
<dbReference type="RefSeq" id="WP_106090360.1">
    <property type="nucleotide sequence ID" value="NZ_PVNL01000063.1"/>
</dbReference>
<dbReference type="EC" id="1.2.1.-" evidence="4"/>
<dbReference type="Pfam" id="PF00106">
    <property type="entry name" value="adh_short"/>
    <property type="match status" value="1"/>
</dbReference>
<organism evidence="4 5">
    <name type="scientific">Enhygromyxa salina</name>
    <dbReference type="NCBI Taxonomy" id="215803"/>
    <lineage>
        <taxon>Bacteria</taxon>
        <taxon>Pseudomonadati</taxon>
        <taxon>Myxococcota</taxon>
        <taxon>Polyangia</taxon>
        <taxon>Nannocystales</taxon>
        <taxon>Nannocystaceae</taxon>
        <taxon>Enhygromyxa</taxon>
    </lineage>
</organism>
<dbReference type="PANTHER" id="PTHR44196">
    <property type="entry name" value="DEHYDROGENASE/REDUCTASE SDR FAMILY MEMBER 7B"/>
    <property type="match status" value="1"/>
</dbReference>
<dbReference type="CDD" id="cd05233">
    <property type="entry name" value="SDR_c"/>
    <property type="match status" value="1"/>
</dbReference>
<dbReference type="GO" id="GO:0016020">
    <property type="term" value="C:membrane"/>
    <property type="evidence" value="ECO:0007669"/>
    <property type="project" value="TreeGrafter"/>
</dbReference>
<dbReference type="PANTHER" id="PTHR44196:SF1">
    <property type="entry name" value="DEHYDROGENASE_REDUCTASE SDR FAMILY MEMBER 7B"/>
    <property type="match status" value="1"/>
</dbReference>
<dbReference type="PRINTS" id="PR00081">
    <property type="entry name" value="GDHRDH"/>
</dbReference>
<dbReference type="AlphaFoldDB" id="A0A2S9YPD3"/>
<proteinExistence type="inferred from homology"/>
<dbReference type="SUPFAM" id="SSF51735">
    <property type="entry name" value="NAD(P)-binding Rossmann-fold domains"/>
    <property type="match status" value="1"/>
</dbReference>
<feature type="domain" description="Ketoreductase" evidence="3">
    <location>
        <begin position="8"/>
        <end position="193"/>
    </location>
</feature>
<keyword evidence="2 4" id="KW-0560">Oxidoreductase</keyword>
<protein>
    <submittedName>
        <fullName evidence="4">Fatty acyl-CoA reductase</fullName>
        <ecNumber evidence="4">1.2.1.-</ecNumber>
    </submittedName>
</protein>
<dbReference type="GO" id="GO:0016491">
    <property type="term" value="F:oxidoreductase activity"/>
    <property type="evidence" value="ECO:0007669"/>
    <property type="project" value="UniProtKB-KW"/>
</dbReference>
<comment type="similarity">
    <text evidence="1">Belongs to the short-chain dehydrogenases/reductases (SDR) family.</text>
</comment>
<evidence type="ECO:0000313" key="5">
    <source>
        <dbReference type="Proteomes" id="UP000238823"/>
    </source>
</evidence>
<evidence type="ECO:0000256" key="1">
    <source>
        <dbReference type="ARBA" id="ARBA00006484"/>
    </source>
</evidence>
<dbReference type="Proteomes" id="UP000238823">
    <property type="component" value="Unassembled WGS sequence"/>
</dbReference>
<evidence type="ECO:0000313" key="4">
    <source>
        <dbReference type="EMBL" id="PRQ06938.1"/>
    </source>
</evidence>
<name>A0A2S9YPD3_9BACT</name>
<reference evidence="4 5" key="1">
    <citation type="submission" date="2018-03" db="EMBL/GenBank/DDBJ databases">
        <title>Draft Genome Sequences of the Obligatory Marine Myxobacteria Enhygromyxa salina SWB007.</title>
        <authorList>
            <person name="Poehlein A."/>
            <person name="Moghaddam J.A."/>
            <person name="Harms H."/>
            <person name="Alanjari M."/>
            <person name="Koenig G.M."/>
            <person name="Daniel R."/>
            <person name="Schaeberle T.F."/>
        </authorList>
    </citation>
    <scope>NUCLEOTIDE SEQUENCE [LARGE SCALE GENOMIC DNA]</scope>
    <source>
        <strain evidence="4 5">SWB007</strain>
    </source>
</reference>
<comment type="caution">
    <text evidence="4">The sequence shown here is derived from an EMBL/GenBank/DDBJ whole genome shotgun (WGS) entry which is preliminary data.</text>
</comment>
<dbReference type="InterPro" id="IPR036291">
    <property type="entry name" value="NAD(P)-bd_dom_sf"/>
</dbReference>
<dbReference type="InterPro" id="IPR057326">
    <property type="entry name" value="KR_dom"/>
</dbReference>
<evidence type="ECO:0000259" key="3">
    <source>
        <dbReference type="SMART" id="SM00822"/>
    </source>
</evidence>
<dbReference type="OrthoDB" id="658698at2"/>